<protein>
    <submittedName>
        <fullName evidence="4">GntR family transcriptional regulator</fullName>
    </submittedName>
</protein>
<gene>
    <name evidence="4" type="ORF">C7450_102184</name>
</gene>
<dbReference type="InterPro" id="IPR011711">
    <property type="entry name" value="GntR_C"/>
</dbReference>
<dbReference type="InterPro" id="IPR036390">
    <property type="entry name" value="WH_DNA-bd_sf"/>
</dbReference>
<dbReference type="InterPro" id="IPR000524">
    <property type="entry name" value="Tscrpt_reg_HTH_GntR"/>
</dbReference>
<dbReference type="AlphaFoldDB" id="A0A2V3URD2"/>
<evidence type="ECO:0000256" key="1">
    <source>
        <dbReference type="ARBA" id="ARBA00023015"/>
    </source>
</evidence>
<evidence type="ECO:0000313" key="5">
    <source>
        <dbReference type="Proteomes" id="UP000248021"/>
    </source>
</evidence>
<organism evidence="4 5">
    <name type="scientific">Chelatococcus asaccharovorans</name>
    <dbReference type="NCBI Taxonomy" id="28210"/>
    <lineage>
        <taxon>Bacteria</taxon>
        <taxon>Pseudomonadati</taxon>
        <taxon>Pseudomonadota</taxon>
        <taxon>Alphaproteobacteria</taxon>
        <taxon>Hyphomicrobiales</taxon>
        <taxon>Chelatococcaceae</taxon>
        <taxon>Chelatococcus</taxon>
    </lineage>
</organism>
<sequence>MMEPVREPALPLSVRAGRSDLQRSNLVDQIHDELHRRITDRLMTAGERIIIDKLAAEFGVSLIPVREALARLKVERLVTHESNKGYRVAPAPEGFEMRKLFEARLIVELGALEQGFGNLTDALVEQLAAINATIRKGDYGPEFASFRDFIDRNAHFHRLIVGLAQNPFIDEAYSMLGYHQRVAQTLFGRGPDNLDMIVREHDAIVEALRKRDLAAAKQALGDHIRNGMDPYLA</sequence>
<proteinExistence type="predicted"/>
<dbReference type="Gene3D" id="1.20.120.530">
    <property type="entry name" value="GntR ligand-binding domain-like"/>
    <property type="match status" value="1"/>
</dbReference>
<dbReference type="PROSITE" id="PS50949">
    <property type="entry name" value="HTH_GNTR"/>
    <property type="match status" value="1"/>
</dbReference>
<keyword evidence="1" id="KW-0805">Transcription regulation</keyword>
<dbReference type="SMART" id="SM00345">
    <property type="entry name" value="HTH_GNTR"/>
    <property type="match status" value="1"/>
</dbReference>
<dbReference type="SUPFAM" id="SSF48008">
    <property type="entry name" value="GntR ligand-binding domain-like"/>
    <property type="match status" value="1"/>
</dbReference>
<dbReference type="InterPro" id="IPR036388">
    <property type="entry name" value="WH-like_DNA-bd_sf"/>
</dbReference>
<dbReference type="Proteomes" id="UP000248021">
    <property type="component" value="Unassembled WGS sequence"/>
</dbReference>
<keyword evidence="3" id="KW-0804">Transcription</keyword>
<dbReference type="GO" id="GO:0003677">
    <property type="term" value="F:DNA binding"/>
    <property type="evidence" value="ECO:0007669"/>
    <property type="project" value="UniProtKB-KW"/>
</dbReference>
<dbReference type="PANTHER" id="PTHR43537">
    <property type="entry name" value="TRANSCRIPTIONAL REGULATOR, GNTR FAMILY"/>
    <property type="match status" value="1"/>
</dbReference>
<dbReference type="PANTHER" id="PTHR43537:SF45">
    <property type="entry name" value="GNTR FAMILY REGULATORY PROTEIN"/>
    <property type="match status" value="1"/>
</dbReference>
<evidence type="ECO:0000256" key="3">
    <source>
        <dbReference type="ARBA" id="ARBA00023163"/>
    </source>
</evidence>
<dbReference type="GO" id="GO:0003700">
    <property type="term" value="F:DNA-binding transcription factor activity"/>
    <property type="evidence" value="ECO:0007669"/>
    <property type="project" value="InterPro"/>
</dbReference>
<name>A0A2V3URD2_9HYPH</name>
<dbReference type="Gene3D" id="1.10.10.10">
    <property type="entry name" value="Winged helix-like DNA-binding domain superfamily/Winged helix DNA-binding domain"/>
    <property type="match status" value="1"/>
</dbReference>
<reference evidence="4 5" key="1">
    <citation type="submission" date="2018-05" db="EMBL/GenBank/DDBJ databases">
        <title>Genomic Encyclopedia of Type Strains, Phase IV (KMG-IV): sequencing the most valuable type-strain genomes for metagenomic binning, comparative biology and taxonomic classification.</title>
        <authorList>
            <person name="Goeker M."/>
        </authorList>
    </citation>
    <scope>NUCLEOTIDE SEQUENCE [LARGE SCALE GENOMIC DNA]</scope>
    <source>
        <strain evidence="4 5">DSM 6462</strain>
    </source>
</reference>
<dbReference type="SMART" id="SM00895">
    <property type="entry name" value="FCD"/>
    <property type="match status" value="1"/>
</dbReference>
<evidence type="ECO:0000313" key="4">
    <source>
        <dbReference type="EMBL" id="PXW63269.1"/>
    </source>
</evidence>
<dbReference type="SUPFAM" id="SSF46785">
    <property type="entry name" value="Winged helix' DNA-binding domain"/>
    <property type="match status" value="1"/>
</dbReference>
<dbReference type="CDD" id="cd07377">
    <property type="entry name" value="WHTH_GntR"/>
    <property type="match status" value="1"/>
</dbReference>
<dbReference type="Pfam" id="PF07729">
    <property type="entry name" value="FCD"/>
    <property type="match status" value="1"/>
</dbReference>
<keyword evidence="5" id="KW-1185">Reference proteome</keyword>
<dbReference type="RefSeq" id="WP_170147080.1">
    <property type="nucleotide sequence ID" value="NZ_CAKNFM010000002.1"/>
</dbReference>
<dbReference type="EMBL" id="QJJK01000002">
    <property type="protein sequence ID" value="PXW63269.1"/>
    <property type="molecule type" value="Genomic_DNA"/>
</dbReference>
<dbReference type="InterPro" id="IPR008920">
    <property type="entry name" value="TF_FadR/GntR_C"/>
</dbReference>
<accession>A0A2V3URD2</accession>
<dbReference type="Pfam" id="PF00392">
    <property type="entry name" value="GntR"/>
    <property type="match status" value="1"/>
</dbReference>
<evidence type="ECO:0000256" key="2">
    <source>
        <dbReference type="ARBA" id="ARBA00023125"/>
    </source>
</evidence>
<comment type="caution">
    <text evidence="4">The sequence shown here is derived from an EMBL/GenBank/DDBJ whole genome shotgun (WGS) entry which is preliminary data.</text>
</comment>
<keyword evidence="2" id="KW-0238">DNA-binding</keyword>